<dbReference type="Proteomes" id="UP000243197">
    <property type="component" value="Chromosome"/>
</dbReference>
<reference evidence="1 2" key="1">
    <citation type="submission" date="2014-03" db="EMBL/GenBank/DDBJ databases">
        <title>complete genome sequence of Flavobacteriaceae bacterium JBKA-6.</title>
        <authorList>
            <person name="Takano T."/>
            <person name="Nakamura Y."/>
            <person name="Takuma S."/>
            <person name="Yasuike M."/>
            <person name="Matsuyama T."/>
            <person name="Sakai T."/>
            <person name="Fujiwara A."/>
            <person name="Kimoto K."/>
            <person name="Fukuda Y."/>
            <person name="Kondo H."/>
            <person name="Hirono I."/>
            <person name="Nakayasu C."/>
        </authorList>
    </citation>
    <scope>NUCLEOTIDE SEQUENCE [LARGE SCALE GENOMIC DNA]</scope>
    <source>
        <strain evidence="1 2">JBKA-6</strain>
    </source>
</reference>
<dbReference type="OrthoDB" id="727829at2"/>
<evidence type="ECO:0008006" key="3">
    <source>
        <dbReference type="Google" id="ProtNLM"/>
    </source>
</evidence>
<dbReference type="RefSeq" id="WP_096685901.1">
    <property type="nucleotide sequence ID" value="NZ_AP014564.1"/>
</dbReference>
<proteinExistence type="predicted"/>
<name>A0A1J1DXV4_9FLAO</name>
<sequence length="365" mass="39028">MKFEHKVDNYHTDIVLTGLTPNITYPSSGYRIDHTSGTEVSESIEGKKITLTTTLGSTSEYTVEAVKGPFIKSFKFTNSSNNDKNLGSADVTGVINHADNTITVTLPSTVKKDSDVNNKVTLTPTIELGGDTPIIVSPNTKTSTQFTSDAPVNYKVTGKDRMEKSYQVTVTRTLSTVAQIKSFAIDGHDGDITHTTSDSTNGRIVVPVNSVPGSSTPTITKSDYATITSPIGEQTFTYDAPKEYIVTAENGTTTKTYDVYIHDSTKKLTDSTLEVTGSGGITPTSKVINETTRVITVTVPFGTTGLDTLTLTFGITSSPSSLTLTVDPVGPEDFSNGKEVKYTLKDTSSGSTVVGHYWVKVQVAS</sequence>
<accession>A0A1J1DXV4</accession>
<dbReference type="AlphaFoldDB" id="A0A1J1DXV4"/>
<dbReference type="EMBL" id="AP014564">
    <property type="protein sequence ID" value="BAV94706.1"/>
    <property type="molecule type" value="Genomic_DNA"/>
</dbReference>
<evidence type="ECO:0000313" key="2">
    <source>
        <dbReference type="Proteomes" id="UP000243197"/>
    </source>
</evidence>
<protein>
    <recommendedName>
        <fullName evidence="3">Pkd domain containing protein</fullName>
    </recommendedName>
</protein>
<evidence type="ECO:0000313" key="1">
    <source>
        <dbReference type="EMBL" id="BAV94706.1"/>
    </source>
</evidence>
<dbReference type="KEGG" id="ise:JBKA6_0693"/>
<organism evidence="1 2">
    <name type="scientific">Ichthyobacterium seriolicida</name>
    <dbReference type="NCBI Taxonomy" id="242600"/>
    <lineage>
        <taxon>Bacteria</taxon>
        <taxon>Pseudomonadati</taxon>
        <taxon>Bacteroidota</taxon>
        <taxon>Flavobacteriia</taxon>
        <taxon>Flavobacteriales</taxon>
        <taxon>Ichthyobacteriaceae</taxon>
        <taxon>Ichthyobacterium</taxon>
    </lineage>
</organism>
<keyword evidence="2" id="KW-1185">Reference proteome</keyword>
<dbReference type="Gene3D" id="2.60.40.2340">
    <property type="match status" value="2"/>
</dbReference>
<gene>
    <name evidence="1" type="ORF">JBKA6_0693</name>
</gene>